<dbReference type="Proteomes" id="UP000029121">
    <property type="component" value="Unassembled WGS sequence"/>
</dbReference>
<proteinExistence type="predicted"/>
<evidence type="ECO:0000313" key="9">
    <source>
        <dbReference type="EMBL" id="EOA20183.1"/>
    </source>
</evidence>
<keyword evidence="5" id="KW-0472">Membrane</keyword>
<dbReference type="AlphaFoldDB" id="R0H9B0"/>
<dbReference type="SUPFAM" id="SSF56112">
    <property type="entry name" value="Protein kinase-like (PK-like)"/>
    <property type="match status" value="1"/>
</dbReference>
<dbReference type="InterPro" id="IPR001245">
    <property type="entry name" value="Ser-Thr/Tyr_kinase_cat_dom"/>
</dbReference>
<keyword evidence="5" id="KW-1133">Transmembrane helix</keyword>
<keyword evidence="2" id="KW-0430">Lectin</keyword>
<dbReference type="Pfam" id="PF01453">
    <property type="entry name" value="B_lectin"/>
    <property type="match status" value="1"/>
</dbReference>
<protein>
    <recommendedName>
        <fullName evidence="11">Non-specific serine/threonine protein kinase</fullName>
    </recommendedName>
</protein>
<dbReference type="PANTHER" id="PTHR32444:SF247">
    <property type="entry name" value="OS01G0958200 PROTEIN"/>
    <property type="match status" value="1"/>
</dbReference>
<keyword evidence="1" id="KW-0732">Signal</keyword>
<dbReference type="PROSITE" id="PS50948">
    <property type="entry name" value="PAN"/>
    <property type="match status" value="1"/>
</dbReference>
<dbReference type="Gene3D" id="2.90.10.10">
    <property type="entry name" value="Bulb-type lectin domain"/>
    <property type="match status" value="1"/>
</dbReference>
<evidence type="ECO:0000313" key="10">
    <source>
        <dbReference type="Proteomes" id="UP000029121"/>
    </source>
</evidence>
<dbReference type="InterPro" id="IPR036426">
    <property type="entry name" value="Bulb-type_lectin_dom_sf"/>
</dbReference>
<dbReference type="GO" id="GO:0004672">
    <property type="term" value="F:protein kinase activity"/>
    <property type="evidence" value="ECO:0007669"/>
    <property type="project" value="InterPro"/>
</dbReference>
<evidence type="ECO:0000259" key="7">
    <source>
        <dbReference type="PROSITE" id="PS50927"/>
    </source>
</evidence>
<dbReference type="CDD" id="cd01098">
    <property type="entry name" value="PAN_AP_plant"/>
    <property type="match status" value="1"/>
</dbReference>
<dbReference type="EMBL" id="KB870810">
    <property type="protein sequence ID" value="EOA20183.1"/>
    <property type="molecule type" value="Genomic_DNA"/>
</dbReference>
<dbReference type="GO" id="GO:0031625">
    <property type="term" value="F:ubiquitin protein ligase binding"/>
    <property type="evidence" value="ECO:0007669"/>
    <property type="project" value="UniProtKB-ARBA"/>
</dbReference>
<dbReference type="Pfam" id="PF00954">
    <property type="entry name" value="S_locus_glycop"/>
    <property type="match status" value="1"/>
</dbReference>
<evidence type="ECO:0000256" key="4">
    <source>
        <dbReference type="ARBA" id="ARBA00023180"/>
    </source>
</evidence>
<dbReference type="CDD" id="cd00028">
    <property type="entry name" value="B_lectin"/>
    <property type="match status" value="1"/>
</dbReference>
<dbReference type="SUPFAM" id="SSF51110">
    <property type="entry name" value="alpha-D-mannose-specific plant lectins"/>
    <property type="match status" value="1"/>
</dbReference>
<dbReference type="InterPro" id="IPR000719">
    <property type="entry name" value="Prot_kinase_dom"/>
</dbReference>
<dbReference type="FunFam" id="3.30.200.20:FF:000418">
    <property type="entry name" value="G-type lectin S-receptor-like serine/threonine-protein kinase"/>
    <property type="match status" value="1"/>
</dbReference>
<evidence type="ECO:0000256" key="2">
    <source>
        <dbReference type="ARBA" id="ARBA00022734"/>
    </source>
</evidence>
<evidence type="ECO:0008006" key="11">
    <source>
        <dbReference type="Google" id="ProtNLM"/>
    </source>
</evidence>
<dbReference type="InterPro" id="IPR000858">
    <property type="entry name" value="S_locus_glycoprot_dom"/>
</dbReference>
<evidence type="ECO:0000256" key="1">
    <source>
        <dbReference type="ARBA" id="ARBA00022729"/>
    </source>
</evidence>
<dbReference type="GO" id="GO:0005524">
    <property type="term" value="F:ATP binding"/>
    <property type="evidence" value="ECO:0007669"/>
    <property type="project" value="UniProtKB-KW"/>
</dbReference>
<dbReference type="InterPro" id="IPR011009">
    <property type="entry name" value="Kinase-like_dom_sf"/>
</dbReference>
<dbReference type="InterPro" id="IPR001480">
    <property type="entry name" value="Bulb-type_lectin_dom"/>
</dbReference>
<feature type="domain" description="Bulb-type lectin" evidence="7">
    <location>
        <begin position="31"/>
        <end position="158"/>
    </location>
</feature>
<dbReference type="GO" id="GO:0030246">
    <property type="term" value="F:carbohydrate binding"/>
    <property type="evidence" value="ECO:0007669"/>
    <property type="project" value="UniProtKB-KW"/>
</dbReference>
<keyword evidence="10" id="KW-1185">Reference proteome</keyword>
<dbReference type="Pfam" id="PF07714">
    <property type="entry name" value="PK_Tyr_Ser-Thr"/>
    <property type="match status" value="1"/>
</dbReference>
<dbReference type="PROSITE" id="PS50927">
    <property type="entry name" value="BULB_LECTIN"/>
    <property type="match status" value="1"/>
</dbReference>
<dbReference type="GO" id="GO:0048544">
    <property type="term" value="P:recognition of pollen"/>
    <property type="evidence" value="ECO:0007669"/>
    <property type="project" value="InterPro"/>
</dbReference>
<evidence type="ECO:0000256" key="3">
    <source>
        <dbReference type="ARBA" id="ARBA00023157"/>
    </source>
</evidence>
<feature type="domain" description="Protein kinase" evidence="6">
    <location>
        <begin position="529"/>
        <end position="618"/>
    </location>
</feature>
<dbReference type="PANTHER" id="PTHR32444">
    <property type="entry name" value="BULB-TYPE LECTIN DOMAIN-CONTAINING PROTEIN"/>
    <property type="match status" value="1"/>
</dbReference>
<dbReference type="eggNOG" id="ENOG502QUMK">
    <property type="taxonomic scope" value="Eukaryota"/>
</dbReference>
<feature type="domain" description="Apple" evidence="8">
    <location>
        <begin position="344"/>
        <end position="422"/>
    </location>
</feature>
<evidence type="ECO:0000259" key="8">
    <source>
        <dbReference type="PROSITE" id="PS50948"/>
    </source>
</evidence>
<keyword evidence="4" id="KW-0325">Glycoprotein</keyword>
<keyword evidence="3" id="KW-1015">Disulfide bond</keyword>
<gene>
    <name evidence="9" type="ORF">CARUB_v10000480mg</name>
</gene>
<reference evidence="10" key="1">
    <citation type="journal article" date="2013" name="Nat. Genet.">
        <title>The Capsella rubella genome and the genomic consequences of rapid mating system evolution.</title>
        <authorList>
            <person name="Slotte T."/>
            <person name="Hazzouri K.M."/>
            <person name="Agren J.A."/>
            <person name="Koenig D."/>
            <person name="Maumus F."/>
            <person name="Guo Y.L."/>
            <person name="Steige K."/>
            <person name="Platts A.E."/>
            <person name="Escobar J.S."/>
            <person name="Newman L.K."/>
            <person name="Wang W."/>
            <person name="Mandakova T."/>
            <person name="Vello E."/>
            <person name="Smith L.M."/>
            <person name="Henz S.R."/>
            <person name="Steffen J."/>
            <person name="Takuno S."/>
            <person name="Brandvain Y."/>
            <person name="Coop G."/>
            <person name="Andolfatto P."/>
            <person name="Hu T.T."/>
            <person name="Blanchette M."/>
            <person name="Clark R.M."/>
            <person name="Quesneville H."/>
            <person name="Nordborg M."/>
            <person name="Gaut B.S."/>
            <person name="Lysak M.A."/>
            <person name="Jenkins J."/>
            <person name="Grimwood J."/>
            <person name="Chapman J."/>
            <person name="Prochnik S."/>
            <person name="Shu S."/>
            <person name="Rokhsar D."/>
            <person name="Schmutz J."/>
            <person name="Weigel D."/>
            <person name="Wright S.I."/>
        </authorList>
    </citation>
    <scope>NUCLEOTIDE SEQUENCE [LARGE SCALE GENOMIC DNA]</scope>
    <source>
        <strain evidence="10">cv. Monte Gargano</strain>
    </source>
</reference>
<dbReference type="SMART" id="SM00108">
    <property type="entry name" value="B_lectin"/>
    <property type="match status" value="1"/>
</dbReference>
<evidence type="ECO:0000256" key="5">
    <source>
        <dbReference type="SAM" id="Phobius"/>
    </source>
</evidence>
<accession>R0H9B0</accession>
<organism evidence="9 10">
    <name type="scientific">Capsella rubella</name>
    <dbReference type="NCBI Taxonomy" id="81985"/>
    <lineage>
        <taxon>Eukaryota</taxon>
        <taxon>Viridiplantae</taxon>
        <taxon>Streptophyta</taxon>
        <taxon>Embryophyta</taxon>
        <taxon>Tracheophyta</taxon>
        <taxon>Spermatophyta</taxon>
        <taxon>Magnoliopsida</taxon>
        <taxon>eudicotyledons</taxon>
        <taxon>Gunneridae</taxon>
        <taxon>Pentapetalae</taxon>
        <taxon>rosids</taxon>
        <taxon>malvids</taxon>
        <taxon>Brassicales</taxon>
        <taxon>Brassicaceae</taxon>
        <taxon>Camelineae</taxon>
        <taxon>Capsella</taxon>
    </lineage>
</organism>
<dbReference type="Gene3D" id="3.30.200.20">
    <property type="entry name" value="Phosphorylase Kinase, domain 1"/>
    <property type="match status" value="1"/>
</dbReference>
<name>R0H9B0_9BRAS</name>
<sequence>METCKKTVLLVYYGVLMFLSFQVSHVYSSTKTIISTNQPLPRFDTLVSSGDIFELGIFNPTPGIYGNFYIGMWYRQSSPRTVVWVANRESPARGIDSHNCFLNISNGNLILHNNIYNGAIWSTGVNSSKGKDVQAVLLDNGNLVLRDVSSSSAAVLWQSFDHPSDTWLPVAKLKLRDQRLTSWKGLTDPSPGRYSLEFDHRSNSLITVWNRSKSYWSSGPWDPRLRAFKNFPDTVSFKLNVDESYITYSVVDYPDSIARLVIDVSGQLGLHIWNADIQVWETTWSQPENKCEVYNYCGSFGICNENQKEMPCRCVPGFERVVRQGWDDVNDFSGGCKRETKLQCGKGNDKFVPIKNIKLASDPITLILTSSLVTTCASACLANCSCQAYALDNNKCLMWTRNAFNLQQLDANEGNTFFLRLASSNISPKASNISPPLSNISTTTSNQGKTEHSEGISLVLPIVLSLLVAAGAALLVGLYCYISSTRRRKGTQTEEKQSRELLEGGLIDDDGENMCYLNLHDIMAATNSFSEEKKLGEGGFGPVYKGKLANGMDVAIKRLSKKSSQGMKEFKNEVVLIIKLQHKNLVRLLGYCVEGDEKLLIYEYMSNKSLDILLFGEC</sequence>
<dbReference type="PROSITE" id="PS50011">
    <property type="entry name" value="PROTEIN_KINASE_DOM"/>
    <property type="match status" value="1"/>
</dbReference>
<feature type="transmembrane region" description="Helical" evidence="5">
    <location>
        <begin position="458"/>
        <end position="482"/>
    </location>
</feature>
<dbReference type="Pfam" id="PF08276">
    <property type="entry name" value="PAN_2"/>
    <property type="match status" value="1"/>
</dbReference>
<dbReference type="InterPro" id="IPR003609">
    <property type="entry name" value="Pan_app"/>
</dbReference>
<evidence type="ECO:0000259" key="6">
    <source>
        <dbReference type="PROSITE" id="PS50011"/>
    </source>
</evidence>
<keyword evidence="5" id="KW-0812">Transmembrane</keyword>
<dbReference type="SMART" id="SM00473">
    <property type="entry name" value="PAN_AP"/>
    <property type="match status" value="1"/>
</dbReference>